<dbReference type="RefSeq" id="WP_132188826.1">
    <property type="nucleotide sequence ID" value="NZ_SLWM01000004.1"/>
</dbReference>
<dbReference type="InterPro" id="IPR020846">
    <property type="entry name" value="MFS_dom"/>
</dbReference>
<name>A0ABY2BNL0_9ACTN</name>
<feature type="transmembrane region" description="Helical" evidence="7">
    <location>
        <begin position="61"/>
        <end position="81"/>
    </location>
</feature>
<feature type="transmembrane region" description="Helical" evidence="7">
    <location>
        <begin position="372"/>
        <end position="398"/>
    </location>
</feature>
<dbReference type="PANTHER" id="PTHR42718:SF46">
    <property type="entry name" value="BLR6921 PROTEIN"/>
    <property type="match status" value="1"/>
</dbReference>
<dbReference type="PANTHER" id="PTHR42718">
    <property type="entry name" value="MAJOR FACILITATOR SUPERFAMILY MULTIDRUG TRANSPORTER MFSC"/>
    <property type="match status" value="1"/>
</dbReference>
<feature type="transmembrane region" description="Helical" evidence="7">
    <location>
        <begin position="236"/>
        <end position="257"/>
    </location>
</feature>
<evidence type="ECO:0000256" key="3">
    <source>
        <dbReference type="ARBA" id="ARBA00022475"/>
    </source>
</evidence>
<evidence type="ECO:0000256" key="2">
    <source>
        <dbReference type="ARBA" id="ARBA00022448"/>
    </source>
</evidence>
<evidence type="ECO:0000256" key="4">
    <source>
        <dbReference type="ARBA" id="ARBA00022692"/>
    </source>
</evidence>
<dbReference type="Gene3D" id="1.20.1720.10">
    <property type="entry name" value="Multidrug resistance protein D"/>
    <property type="match status" value="1"/>
</dbReference>
<dbReference type="Pfam" id="PF07690">
    <property type="entry name" value="MFS_1"/>
    <property type="match status" value="1"/>
</dbReference>
<gene>
    <name evidence="9" type="ORF">EV644_104518</name>
</gene>
<dbReference type="CDD" id="cd17321">
    <property type="entry name" value="MFS_MMR_MDR_like"/>
    <property type="match status" value="1"/>
</dbReference>
<reference evidence="9 10" key="1">
    <citation type="journal article" date="2015" name="Stand. Genomic Sci.">
        <title>Genomic Encyclopedia of Bacterial and Archaeal Type Strains, Phase III: the genomes of soil and plant-associated and newly described type strains.</title>
        <authorList>
            <person name="Whitman W.B."/>
            <person name="Woyke T."/>
            <person name="Klenk H.P."/>
            <person name="Zhou Y."/>
            <person name="Lilburn T.G."/>
            <person name="Beck B.J."/>
            <person name="De Vos P."/>
            <person name="Vandamme P."/>
            <person name="Eisen J.A."/>
            <person name="Garrity G."/>
            <person name="Hugenholtz P."/>
            <person name="Kyrpides N.C."/>
        </authorList>
    </citation>
    <scope>NUCLEOTIDE SEQUENCE [LARGE SCALE GENOMIC DNA]</scope>
    <source>
        <strain evidence="9 10">VKM Ac-2538</strain>
    </source>
</reference>
<feature type="transmembrane region" description="Helical" evidence="7">
    <location>
        <begin position="210"/>
        <end position="230"/>
    </location>
</feature>
<comment type="subcellular location">
    <subcellularLocation>
        <location evidence="1">Cell membrane</location>
        <topology evidence="1">Multi-pass membrane protein</topology>
    </subcellularLocation>
</comment>
<dbReference type="SUPFAM" id="SSF103473">
    <property type="entry name" value="MFS general substrate transporter"/>
    <property type="match status" value="1"/>
</dbReference>
<feature type="transmembrane region" description="Helical" evidence="7">
    <location>
        <begin position="119"/>
        <end position="141"/>
    </location>
</feature>
<dbReference type="PROSITE" id="PS50850">
    <property type="entry name" value="MFS"/>
    <property type="match status" value="1"/>
</dbReference>
<keyword evidence="2" id="KW-0813">Transport</keyword>
<accession>A0ABY2BNL0</accession>
<feature type="transmembrane region" description="Helical" evidence="7">
    <location>
        <begin position="88"/>
        <end position="107"/>
    </location>
</feature>
<keyword evidence="5 7" id="KW-1133">Transmembrane helix</keyword>
<feature type="transmembrane region" description="Helical" evidence="7">
    <location>
        <begin position="315"/>
        <end position="336"/>
    </location>
</feature>
<sequence>MTTHPESPVQVVAENLAKKSWAVLGVALVAQILVVLDISVVNTALPSIGRSLHLGGGDLQWLVTAYLMMSGGGLLLGGRVADLLSRRTVFLTGLGLFTVASLVSGFASNGGELIAARSVQGLSAALLTPSALSLIMTTYAGAQRKAALALWGAVGSLGVAAGVLVGGAITTWSSWEFIFWVNGPIGLVALLVGRRILAKDKAARPSLRDFDFPGALAVLGGLASLVYGLGGTEKHGWWSPQTTAAFGLSFLLLVAFLKIEQRAAQPLFPPHVWKLNTLVSGTAVMLGVTGILVGTVFLTSIFLQTVLGYSALRTGISFLPFALSITAGTVVAKHLLNHASPRSISTAGLLLSVGAALLLSTAASHAQYGVDILPGLVILGIGVGMVFVPVSVVSMAGIPASHAGVASGFLMTGHEIGAALGVAILSAVASTAGTLTTAAGAADAFSRGFVGAAAMGTLVAVFALLRMPKTRGTGGGGHLHLH</sequence>
<keyword evidence="10" id="KW-1185">Reference proteome</keyword>
<evidence type="ECO:0000313" key="9">
    <source>
        <dbReference type="EMBL" id="TCO26014.1"/>
    </source>
</evidence>
<feature type="transmembrane region" description="Helical" evidence="7">
    <location>
        <begin position="419"/>
        <end position="442"/>
    </location>
</feature>
<evidence type="ECO:0000256" key="6">
    <source>
        <dbReference type="ARBA" id="ARBA00023136"/>
    </source>
</evidence>
<dbReference type="Gene3D" id="1.20.1250.20">
    <property type="entry name" value="MFS general substrate transporter like domains"/>
    <property type="match status" value="1"/>
</dbReference>
<feature type="transmembrane region" description="Helical" evidence="7">
    <location>
        <begin position="278"/>
        <end position="303"/>
    </location>
</feature>
<dbReference type="Proteomes" id="UP000295818">
    <property type="component" value="Unassembled WGS sequence"/>
</dbReference>
<dbReference type="InterPro" id="IPR036259">
    <property type="entry name" value="MFS_trans_sf"/>
</dbReference>
<feature type="transmembrane region" description="Helical" evidence="7">
    <location>
        <begin position="21"/>
        <end position="41"/>
    </location>
</feature>
<dbReference type="InterPro" id="IPR011701">
    <property type="entry name" value="MFS"/>
</dbReference>
<evidence type="ECO:0000256" key="7">
    <source>
        <dbReference type="SAM" id="Phobius"/>
    </source>
</evidence>
<organism evidence="9 10">
    <name type="scientific">Kribbella orskensis</name>
    <dbReference type="NCBI Taxonomy" id="2512216"/>
    <lineage>
        <taxon>Bacteria</taxon>
        <taxon>Bacillati</taxon>
        <taxon>Actinomycetota</taxon>
        <taxon>Actinomycetes</taxon>
        <taxon>Propionibacteriales</taxon>
        <taxon>Kribbellaceae</taxon>
        <taxon>Kribbella</taxon>
    </lineage>
</organism>
<feature type="transmembrane region" description="Helical" evidence="7">
    <location>
        <begin position="448"/>
        <end position="465"/>
    </location>
</feature>
<protein>
    <submittedName>
        <fullName evidence="9">EmrB/QacA subfamily drug resistance transporter</fullName>
    </submittedName>
</protein>
<evidence type="ECO:0000313" key="10">
    <source>
        <dbReference type="Proteomes" id="UP000295818"/>
    </source>
</evidence>
<evidence type="ECO:0000259" key="8">
    <source>
        <dbReference type="PROSITE" id="PS50850"/>
    </source>
</evidence>
<proteinExistence type="predicted"/>
<dbReference type="EMBL" id="SLWM01000004">
    <property type="protein sequence ID" value="TCO26014.1"/>
    <property type="molecule type" value="Genomic_DNA"/>
</dbReference>
<feature type="domain" description="Major facilitator superfamily (MFS) profile" evidence="8">
    <location>
        <begin position="23"/>
        <end position="471"/>
    </location>
</feature>
<keyword evidence="4 7" id="KW-0812">Transmembrane</keyword>
<keyword evidence="6 7" id="KW-0472">Membrane</keyword>
<feature type="transmembrane region" description="Helical" evidence="7">
    <location>
        <begin position="148"/>
        <end position="171"/>
    </location>
</feature>
<feature type="transmembrane region" description="Helical" evidence="7">
    <location>
        <begin position="348"/>
        <end position="366"/>
    </location>
</feature>
<evidence type="ECO:0000256" key="5">
    <source>
        <dbReference type="ARBA" id="ARBA00022989"/>
    </source>
</evidence>
<feature type="transmembrane region" description="Helical" evidence="7">
    <location>
        <begin position="177"/>
        <end position="198"/>
    </location>
</feature>
<keyword evidence="3" id="KW-1003">Cell membrane</keyword>
<comment type="caution">
    <text evidence="9">The sequence shown here is derived from an EMBL/GenBank/DDBJ whole genome shotgun (WGS) entry which is preliminary data.</text>
</comment>
<evidence type="ECO:0000256" key="1">
    <source>
        <dbReference type="ARBA" id="ARBA00004651"/>
    </source>
</evidence>